<reference evidence="1" key="1">
    <citation type="journal article" date="2020" name="Nature">
        <title>Giant virus diversity and host interactions through global metagenomics.</title>
        <authorList>
            <person name="Schulz F."/>
            <person name="Roux S."/>
            <person name="Paez-Espino D."/>
            <person name="Jungbluth S."/>
            <person name="Walsh D.A."/>
            <person name="Denef V.J."/>
            <person name="McMahon K.D."/>
            <person name="Konstantinidis K.T."/>
            <person name="Eloe-Fadrosh E.A."/>
            <person name="Kyrpides N.C."/>
            <person name="Woyke T."/>
        </authorList>
    </citation>
    <scope>NUCLEOTIDE SEQUENCE</scope>
    <source>
        <strain evidence="1">GVMAG-M-3300017651-5</strain>
    </source>
</reference>
<evidence type="ECO:0000313" key="1">
    <source>
        <dbReference type="EMBL" id="QHS92846.1"/>
    </source>
</evidence>
<name>A0A6C0BKY5_9ZZZZ</name>
<accession>A0A6C0BKY5</accession>
<organism evidence="1">
    <name type="scientific">viral metagenome</name>
    <dbReference type="NCBI Taxonomy" id="1070528"/>
    <lineage>
        <taxon>unclassified sequences</taxon>
        <taxon>metagenomes</taxon>
        <taxon>organismal metagenomes</taxon>
    </lineage>
</organism>
<proteinExistence type="predicted"/>
<sequence length="29" mass="3604">MAQFPQQVWRYQLVQYIWHSVLVRSDVLL</sequence>
<dbReference type="AlphaFoldDB" id="A0A6C0BKY5"/>
<protein>
    <submittedName>
        <fullName evidence="1">Uncharacterized protein</fullName>
    </submittedName>
</protein>
<dbReference type="EMBL" id="MN739192">
    <property type="protein sequence ID" value="QHS92846.1"/>
    <property type="molecule type" value="Genomic_DNA"/>
</dbReference>